<reference evidence="1" key="1">
    <citation type="journal article" date="2012" name="Proc. Natl. Acad. Sci. U.S.A.">
        <title>Antigenic diversity is generated by distinct evolutionary mechanisms in African trypanosome species.</title>
        <authorList>
            <person name="Jackson A.P."/>
            <person name="Berry A."/>
            <person name="Aslett M."/>
            <person name="Allison H.C."/>
            <person name="Burton P."/>
            <person name="Vavrova-Anderson J."/>
            <person name="Brown R."/>
            <person name="Browne H."/>
            <person name="Corton N."/>
            <person name="Hauser H."/>
            <person name="Gamble J."/>
            <person name="Gilderthorp R."/>
            <person name="Marcello L."/>
            <person name="McQuillan J."/>
            <person name="Otto T.D."/>
            <person name="Quail M.A."/>
            <person name="Sanders M.J."/>
            <person name="van Tonder A."/>
            <person name="Ginger M.L."/>
            <person name="Field M.C."/>
            <person name="Barry J.D."/>
            <person name="Hertz-Fowler C."/>
            <person name="Berriman M."/>
        </authorList>
    </citation>
    <scope>NUCLEOTIDE SEQUENCE</scope>
    <source>
        <strain evidence="1">IL3000</strain>
    </source>
</reference>
<protein>
    <submittedName>
        <fullName evidence="1">Uncharacterized protein</fullName>
    </submittedName>
</protein>
<accession>G0UZ11</accession>
<organism evidence="1">
    <name type="scientific">Trypanosoma congolense (strain IL3000)</name>
    <dbReference type="NCBI Taxonomy" id="1068625"/>
    <lineage>
        <taxon>Eukaryota</taxon>
        <taxon>Discoba</taxon>
        <taxon>Euglenozoa</taxon>
        <taxon>Kinetoplastea</taxon>
        <taxon>Metakinetoplastina</taxon>
        <taxon>Trypanosomatida</taxon>
        <taxon>Trypanosomatidae</taxon>
        <taxon>Trypanosoma</taxon>
        <taxon>Nannomonas</taxon>
    </lineage>
</organism>
<name>G0UZ11_TRYCI</name>
<sequence length="731" mass="81064">MSASHGQPDEWLALLQSGDAHALMAVFREAVEDSPTRSGIQFDIFEFLETHVFNHALEFDLSAFASQGSLDGFDEVAMHRSLLDSREVLTELLSFGAMQSGRAMVTYLRVLRSALRQLFLDTLRRRKLCGNPGEEQRAKAQTVIRAWSTEVEMRLFNIVQSLTVRDAVPQTVSSVNTLDNVEDGINHSEDDEDHHIAERSVDKPLVVSGFRLEVLVALSDLIGDLVLLIVDSSKAVSLLLLLRAAVGVSQPYAEDEVFLNKSVITLRKWSASVCPTLRLNNDPTAVSHVPEEGAVMCVAERVDVSAVRCAANRELLRLIPQGELVAILSDYAGGLFFGDLMDSLSFDDSERGVGRRHDKTMATVQELMDEKKTLFILSDAESDEQDYTTEEGDDNFADGSLSLRRVGIMFFICDLMLLSDTPSQPLFTTSPEVLMFLTGPMVLEALRSCSLTAVMTAVTFLSTLLTSVPPYGVSVFGEGSDVSGAADHPTVFGNVSQNSLTFSTKKFELMFEIAKSLVSISTTCPVESPRLISRAAFTHMVQRCAHDLRLRMFSSFLVLSPFASVCSMMIHAIRGEWGGDGSSFDPSDDMFMRNKLPNFLLRAQEGWLKRLKIPEVAFLDPMIQSINFVRCIISEDSRRSPSGVLFRHDKVTGKVKLCEMHGKSEQYSPWEWYFYQFTRNILPALRDMSMKGSDASDQHKGFLPLGSFTPLDQFSLSMAVGGLENHMVVVS</sequence>
<dbReference type="AlphaFoldDB" id="G0UZ11"/>
<proteinExistence type="predicted"/>
<gene>
    <name evidence="1" type="ORF">TCIL3000_11_90</name>
</gene>
<dbReference type="EMBL" id="HE575324">
    <property type="protein sequence ID" value="CCC94630.1"/>
    <property type="molecule type" value="Genomic_DNA"/>
</dbReference>
<dbReference type="VEuPathDB" id="TriTrypDB:TcIL3000.11.90"/>
<evidence type="ECO:0000313" key="1">
    <source>
        <dbReference type="EMBL" id="CCC94630.1"/>
    </source>
</evidence>